<feature type="chain" id="PRO_5031153889" evidence="4">
    <location>
        <begin position="24"/>
        <end position="254"/>
    </location>
</feature>
<keyword evidence="2 3" id="KW-0802">TPR repeat</keyword>
<dbReference type="Gene3D" id="1.25.40.10">
    <property type="entry name" value="Tetratricopeptide repeat domain"/>
    <property type="match status" value="2"/>
</dbReference>
<dbReference type="Pfam" id="PF13424">
    <property type="entry name" value="TPR_12"/>
    <property type="match status" value="1"/>
</dbReference>
<dbReference type="SMART" id="SM00028">
    <property type="entry name" value="TPR"/>
    <property type="match status" value="6"/>
</dbReference>
<dbReference type="GO" id="GO:0060090">
    <property type="term" value="F:molecular adaptor activity"/>
    <property type="evidence" value="ECO:0007669"/>
    <property type="project" value="TreeGrafter"/>
</dbReference>
<feature type="repeat" description="TPR" evidence="3">
    <location>
        <begin position="97"/>
        <end position="130"/>
    </location>
</feature>
<organism evidence="5">
    <name type="scientific">Ignavibacterium album</name>
    <dbReference type="NCBI Taxonomy" id="591197"/>
    <lineage>
        <taxon>Bacteria</taxon>
        <taxon>Pseudomonadati</taxon>
        <taxon>Ignavibacteriota</taxon>
        <taxon>Ignavibacteria</taxon>
        <taxon>Ignavibacteriales</taxon>
        <taxon>Ignavibacteriaceae</taxon>
        <taxon>Ignavibacterium</taxon>
    </lineage>
</organism>
<accession>A0A7V2ZKC3</accession>
<dbReference type="PANTHER" id="PTHR45831:SF2">
    <property type="entry name" value="LD24721P"/>
    <property type="match status" value="1"/>
</dbReference>
<dbReference type="InterPro" id="IPR011990">
    <property type="entry name" value="TPR-like_helical_dom_sf"/>
</dbReference>
<comment type="caution">
    <text evidence="5">The sequence shown here is derived from an EMBL/GenBank/DDBJ whole genome shotgun (WGS) entry which is preliminary data.</text>
</comment>
<dbReference type="EMBL" id="DSUJ01000008">
    <property type="protein sequence ID" value="HFI91530.1"/>
    <property type="molecule type" value="Genomic_DNA"/>
</dbReference>
<dbReference type="PANTHER" id="PTHR45831">
    <property type="entry name" value="LD24721P"/>
    <property type="match status" value="1"/>
</dbReference>
<name>A0A7V2ZKC3_9BACT</name>
<dbReference type="GO" id="GO:0006620">
    <property type="term" value="P:post-translational protein targeting to endoplasmic reticulum membrane"/>
    <property type="evidence" value="ECO:0007669"/>
    <property type="project" value="TreeGrafter"/>
</dbReference>
<evidence type="ECO:0000256" key="1">
    <source>
        <dbReference type="ARBA" id="ARBA00022737"/>
    </source>
</evidence>
<evidence type="ECO:0000256" key="4">
    <source>
        <dbReference type="SAM" id="SignalP"/>
    </source>
</evidence>
<dbReference type="InterPro" id="IPR013105">
    <property type="entry name" value="TPR_2"/>
</dbReference>
<dbReference type="PROSITE" id="PS50005">
    <property type="entry name" value="TPR"/>
    <property type="match status" value="3"/>
</dbReference>
<feature type="repeat" description="TPR" evidence="3">
    <location>
        <begin position="30"/>
        <end position="63"/>
    </location>
</feature>
<dbReference type="GO" id="GO:0016020">
    <property type="term" value="C:membrane"/>
    <property type="evidence" value="ECO:0007669"/>
    <property type="project" value="TreeGrafter"/>
</dbReference>
<feature type="repeat" description="TPR" evidence="3">
    <location>
        <begin position="141"/>
        <end position="174"/>
    </location>
</feature>
<dbReference type="GO" id="GO:0072380">
    <property type="term" value="C:TRC complex"/>
    <property type="evidence" value="ECO:0007669"/>
    <property type="project" value="TreeGrafter"/>
</dbReference>
<evidence type="ECO:0000256" key="2">
    <source>
        <dbReference type="ARBA" id="ARBA00022803"/>
    </source>
</evidence>
<keyword evidence="1" id="KW-0677">Repeat</keyword>
<dbReference type="AlphaFoldDB" id="A0A7V2ZKC3"/>
<keyword evidence="4" id="KW-0732">Signal</keyword>
<protein>
    <submittedName>
        <fullName evidence="5">Tetratricopeptide repeat protein</fullName>
    </submittedName>
</protein>
<dbReference type="InterPro" id="IPR019734">
    <property type="entry name" value="TPR_rpt"/>
</dbReference>
<gene>
    <name evidence="5" type="ORF">ENS31_08400</name>
</gene>
<dbReference type="Pfam" id="PF13181">
    <property type="entry name" value="TPR_8"/>
    <property type="match status" value="3"/>
</dbReference>
<dbReference type="PROSITE" id="PS50293">
    <property type="entry name" value="TPR_REGION"/>
    <property type="match status" value="1"/>
</dbReference>
<evidence type="ECO:0000313" key="5">
    <source>
        <dbReference type="EMBL" id="HFI91530.1"/>
    </source>
</evidence>
<proteinExistence type="predicted"/>
<evidence type="ECO:0000256" key="3">
    <source>
        <dbReference type="PROSITE-ProRule" id="PRU00339"/>
    </source>
</evidence>
<feature type="signal peptide" evidence="4">
    <location>
        <begin position="1"/>
        <end position="23"/>
    </location>
</feature>
<dbReference type="Pfam" id="PF07719">
    <property type="entry name" value="TPR_2"/>
    <property type="match status" value="1"/>
</dbReference>
<reference evidence="5" key="1">
    <citation type="journal article" date="2020" name="mSystems">
        <title>Genome- and Community-Level Interaction Insights into Carbon Utilization and Element Cycling Functions of Hydrothermarchaeota in Hydrothermal Sediment.</title>
        <authorList>
            <person name="Zhou Z."/>
            <person name="Liu Y."/>
            <person name="Xu W."/>
            <person name="Pan J."/>
            <person name="Luo Z.H."/>
            <person name="Li M."/>
        </authorList>
    </citation>
    <scope>NUCLEOTIDE SEQUENCE [LARGE SCALE GENOMIC DNA]</scope>
    <source>
        <strain evidence="5">SpSt-479</strain>
    </source>
</reference>
<sequence>MMLNKIFKTFLAFFIVFSVNVFPQEMNPEAGKLYNEGNSLLKAGNYNGAVDKYNQALAIEKDYRIYYQKGIALKKADKLDESRIALEESLKLSPNNEAALNALGGTYFSMGDYQKAIDTFEKVLSVTKNNSVKDKVRKNMSLAYTKLGNQAMSSGNANKAIEYLTKAVELDKYDAAYLLLAQLYQELGQYDNSIKAAEDALKYRSKINKGGAYYYMGLAYKGKGDMTKAKEMFTQAKGDPSYRANAEYQLGLMK</sequence>
<dbReference type="InterPro" id="IPR047150">
    <property type="entry name" value="SGT"/>
</dbReference>
<dbReference type="SUPFAM" id="SSF48452">
    <property type="entry name" value="TPR-like"/>
    <property type="match status" value="1"/>
</dbReference>